<organism evidence="1">
    <name type="scientific">viral metagenome</name>
    <dbReference type="NCBI Taxonomy" id="1070528"/>
    <lineage>
        <taxon>unclassified sequences</taxon>
        <taxon>metagenomes</taxon>
        <taxon>organismal metagenomes</taxon>
    </lineage>
</organism>
<dbReference type="AlphaFoldDB" id="A0A6M3K6J0"/>
<protein>
    <submittedName>
        <fullName evidence="1">Uncharacterized protein</fullName>
    </submittedName>
</protein>
<dbReference type="EMBL" id="MT142253">
    <property type="protein sequence ID" value="QJA76937.1"/>
    <property type="molecule type" value="Genomic_DNA"/>
</dbReference>
<evidence type="ECO:0000313" key="1">
    <source>
        <dbReference type="EMBL" id="QJA76937.1"/>
    </source>
</evidence>
<accession>A0A6M3K6J0</accession>
<gene>
    <name evidence="1" type="ORF">MM415A01399_0015</name>
</gene>
<reference evidence="1" key="1">
    <citation type="submission" date="2020-03" db="EMBL/GenBank/DDBJ databases">
        <title>The deep terrestrial virosphere.</title>
        <authorList>
            <person name="Holmfeldt K."/>
            <person name="Nilsson E."/>
            <person name="Simone D."/>
            <person name="Lopez-Fernandez M."/>
            <person name="Wu X."/>
            <person name="de Brujin I."/>
            <person name="Lundin D."/>
            <person name="Andersson A."/>
            <person name="Bertilsson S."/>
            <person name="Dopson M."/>
        </authorList>
    </citation>
    <scope>NUCLEOTIDE SEQUENCE</scope>
    <source>
        <strain evidence="1">MM415A01399</strain>
    </source>
</reference>
<sequence>MPILQIIKDLIGKEDISWGDSSTTFARETHTGGSINMHYTDAEVIPSTTLGGYIGDHLHVQNTDSLTAATTFGINSGGNSLVLSSSGLTASRTITFPNTSNQALIGATDLVSIAASKGATLVGIQDSGNYFSGANVEAITQELGSDVSTLQTETHNRGMKNGFIMAYSSTTAITIGGGMWAHTGTTNRHVYLSSQITFTLGPGGSNASSTALGANQIHYLYLDDSAIVAAATSLLTASEFLNSTTAPVYSHSKAGWYSTNDRCIGAVLTNASNEVLSFAVFGSHFYRYAAPVLELSTAASGTTYTATDISSSVPRFSTRARLRITAVTAGTTLAFDTSSTATTPEVLTLSTAATAEMADIPLTAAQVFYRFGSATTNIDINTSGYYTDEL</sequence>
<proteinExistence type="predicted"/>
<name>A0A6M3K6J0_9ZZZZ</name>